<comment type="caution">
    <text evidence="2">The sequence shown here is derived from an EMBL/GenBank/DDBJ whole genome shotgun (WGS) entry which is preliminary data.</text>
</comment>
<dbReference type="Proteomes" id="UP000237105">
    <property type="component" value="Unassembled WGS sequence"/>
</dbReference>
<evidence type="ECO:0000313" key="2">
    <source>
        <dbReference type="EMBL" id="PON53493.1"/>
    </source>
</evidence>
<gene>
    <name evidence="2" type="ORF">PanWU01x14_202130</name>
</gene>
<sequence length="402" mass="45379">MAKAMAMARLPREMVDEVLCRLTVRDLLRYRSVCKEWRSRIDGLDFMKMHLKRSSQKMGIFINAFLEGLYWVDLETLDSAVQISHLPFSPEEIQRRRPRTTSILSRGGCSGLLLVEGLGKLAIWNPSTRWHMHVLASGNSVYNSSTSVIGFGCGTLNDGDPKLLISTAISLHPRDEIVCGRRFELFSAKTRTWKTLGTGFPDYFGFEYGHALVHNCDDHNHNALHWIVAPRLGGVVARHERFILAFDLVTEEQRKFSMPNFEGERCSHHKVVEFGGYLCVVCCVVSDSRFDIWAMKEYGESSTWAKLFSVVPPPSNGSATIYFELIPLTYNYKTSDEVLLFVDRKRFILYDLKTKTSKDVSISGLPAGPSRCFSPKLCVSSLVRVDGAMISCECNPSCCRCT</sequence>
<dbReference type="PANTHER" id="PTHR31672">
    <property type="entry name" value="BNACNNG10540D PROTEIN"/>
    <property type="match status" value="1"/>
</dbReference>
<organism evidence="2 3">
    <name type="scientific">Parasponia andersonii</name>
    <name type="common">Sponia andersonii</name>
    <dbReference type="NCBI Taxonomy" id="3476"/>
    <lineage>
        <taxon>Eukaryota</taxon>
        <taxon>Viridiplantae</taxon>
        <taxon>Streptophyta</taxon>
        <taxon>Embryophyta</taxon>
        <taxon>Tracheophyta</taxon>
        <taxon>Spermatophyta</taxon>
        <taxon>Magnoliopsida</taxon>
        <taxon>eudicotyledons</taxon>
        <taxon>Gunneridae</taxon>
        <taxon>Pentapetalae</taxon>
        <taxon>rosids</taxon>
        <taxon>fabids</taxon>
        <taxon>Rosales</taxon>
        <taxon>Cannabaceae</taxon>
        <taxon>Parasponia</taxon>
    </lineage>
</organism>
<dbReference type="InterPro" id="IPR050796">
    <property type="entry name" value="SCF_F-box_component"/>
</dbReference>
<dbReference type="InterPro" id="IPR036047">
    <property type="entry name" value="F-box-like_dom_sf"/>
</dbReference>
<dbReference type="OrthoDB" id="591557at2759"/>
<dbReference type="EMBL" id="JXTB01000206">
    <property type="protein sequence ID" value="PON53493.1"/>
    <property type="molecule type" value="Genomic_DNA"/>
</dbReference>
<proteinExistence type="predicted"/>
<dbReference type="PANTHER" id="PTHR31672:SF10">
    <property type="entry name" value="F-BOX DOMAIN-CONTAINING PROTEIN"/>
    <property type="match status" value="1"/>
</dbReference>
<dbReference type="InterPro" id="IPR001810">
    <property type="entry name" value="F-box_dom"/>
</dbReference>
<reference evidence="3" key="1">
    <citation type="submission" date="2016-06" db="EMBL/GenBank/DDBJ databases">
        <title>Parallel loss of symbiosis genes in relatives of nitrogen-fixing non-legume Parasponia.</title>
        <authorList>
            <person name="Van Velzen R."/>
            <person name="Holmer R."/>
            <person name="Bu F."/>
            <person name="Rutten L."/>
            <person name="Van Zeijl A."/>
            <person name="Liu W."/>
            <person name="Santuari L."/>
            <person name="Cao Q."/>
            <person name="Sharma T."/>
            <person name="Shen D."/>
            <person name="Roswanjaya Y."/>
            <person name="Wardhani T."/>
            <person name="Kalhor M.S."/>
            <person name="Jansen J."/>
            <person name="Van den Hoogen J."/>
            <person name="Gungor B."/>
            <person name="Hartog M."/>
            <person name="Hontelez J."/>
            <person name="Verver J."/>
            <person name="Yang W.-C."/>
            <person name="Schijlen E."/>
            <person name="Repin R."/>
            <person name="Schilthuizen M."/>
            <person name="Schranz E."/>
            <person name="Heidstra R."/>
            <person name="Miyata K."/>
            <person name="Fedorova E."/>
            <person name="Kohlen W."/>
            <person name="Bisseling T."/>
            <person name="Smit S."/>
            <person name="Geurts R."/>
        </authorList>
    </citation>
    <scope>NUCLEOTIDE SEQUENCE [LARGE SCALE GENOMIC DNA]</scope>
    <source>
        <strain evidence="3">cv. WU1-14</strain>
    </source>
</reference>
<accession>A0A2P5BXI3</accession>
<dbReference type="NCBIfam" id="TIGR01640">
    <property type="entry name" value="F_box_assoc_1"/>
    <property type="match status" value="1"/>
</dbReference>
<dbReference type="InterPro" id="IPR006527">
    <property type="entry name" value="F-box-assoc_dom_typ1"/>
</dbReference>
<dbReference type="SUPFAM" id="SSF81383">
    <property type="entry name" value="F-box domain"/>
    <property type="match status" value="1"/>
</dbReference>
<dbReference type="InterPro" id="IPR017451">
    <property type="entry name" value="F-box-assoc_interact_dom"/>
</dbReference>
<dbReference type="STRING" id="3476.A0A2P5BXI3"/>
<evidence type="ECO:0000313" key="3">
    <source>
        <dbReference type="Proteomes" id="UP000237105"/>
    </source>
</evidence>
<keyword evidence="3" id="KW-1185">Reference proteome</keyword>
<dbReference type="Pfam" id="PF07734">
    <property type="entry name" value="FBA_1"/>
    <property type="match status" value="1"/>
</dbReference>
<dbReference type="Pfam" id="PF00646">
    <property type="entry name" value="F-box"/>
    <property type="match status" value="1"/>
</dbReference>
<protein>
    <submittedName>
        <fullName evidence="2">F-box domain containing protein</fullName>
    </submittedName>
</protein>
<feature type="domain" description="F-box" evidence="1">
    <location>
        <begin position="4"/>
        <end position="49"/>
    </location>
</feature>
<name>A0A2P5BXI3_PARAD</name>
<dbReference type="Gene3D" id="1.20.1280.50">
    <property type="match status" value="1"/>
</dbReference>
<evidence type="ECO:0000259" key="1">
    <source>
        <dbReference type="PROSITE" id="PS50181"/>
    </source>
</evidence>
<dbReference type="PROSITE" id="PS50181">
    <property type="entry name" value="FBOX"/>
    <property type="match status" value="1"/>
</dbReference>
<dbReference type="SMART" id="SM00256">
    <property type="entry name" value="FBOX"/>
    <property type="match status" value="1"/>
</dbReference>
<dbReference type="AlphaFoldDB" id="A0A2P5BXI3"/>